<proteinExistence type="predicted"/>
<feature type="region of interest" description="Disordered" evidence="1">
    <location>
        <begin position="1"/>
        <end position="40"/>
    </location>
</feature>
<accession>A0A0A9EUL5</accession>
<dbReference type="AlphaFoldDB" id="A0A0A9EUL5"/>
<reference evidence="2" key="2">
    <citation type="journal article" date="2015" name="Data Brief">
        <title>Shoot transcriptome of the giant reed, Arundo donax.</title>
        <authorList>
            <person name="Barrero R.A."/>
            <person name="Guerrero F.D."/>
            <person name="Moolhuijzen P."/>
            <person name="Goolsby J.A."/>
            <person name="Tidwell J."/>
            <person name="Bellgard S.E."/>
            <person name="Bellgard M.I."/>
        </authorList>
    </citation>
    <scope>NUCLEOTIDE SEQUENCE</scope>
    <source>
        <tissue evidence="2">Shoot tissue taken approximately 20 cm above the soil surface</tissue>
    </source>
</reference>
<sequence>MRELRTDMPRWRGEGRERGAVARRRRGKRSGCASEAVARR</sequence>
<feature type="compositionally biased region" description="Basic and acidic residues" evidence="1">
    <location>
        <begin position="1"/>
        <end position="20"/>
    </location>
</feature>
<organism evidence="2">
    <name type="scientific">Arundo donax</name>
    <name type="common">Giant reed</name>
    <name type="synonym">Donax arundinaceus</name>
    <dbReference type="NCBI Taxonomy" id="35708"/>
    <lineage>
        <taxon>Eukaryota</taxon>
        <taxon>Viridiplantae</taxon>
        <taxon>Streptophyta</taxon>
        <taxon>Embryophyta</taxon>
        <taxon>Tracheophyta</taxon>
        <taxon>Spermatophyta</taxon>
        <taxon>Magnoliopsida</taxon>
        <taxon>Liliopsida</taxon>
        <taxon>Poales</taxon>
        <taxon>Poaceae</taxon>
        <taxon>PACMAD clade</taxon>
        <taxon>Arundinoideae</taxon>
        <taxon>Arundineae</taxon>
        <taxon>Arundo</taxon>
    </lineage>
</organism>
<protein>
    <submittedName>
        <fullName evidence="2">Bifunctional 3-phosphoadenosine 5-phosphosulfate synthetase 2</fullName>
    </submittedName>
</protein>
<name>A0A0A9EUL5_ARUDO</name>
<reference evidence="2" key="1">
    <citation type="submission" date="2014-09" db="EMBL/GenBank/DDBJ databases">
        <authorList>
            <person name="Magalhaes I.L.F."/>
            <person name="Oliveira U."/>
            <person name="Santos F.R."/>
            <person name="Vidigal T.H.D.A."/>
            <person name="Brescovit A.D."/>
            <person name="Santos A.J."/>
        </authorList>
    </citation>
    <scope>NUCLEOTIDE SEQUENCE</scope>
    <source>
        <tissue evidence="2">Shoot tissue taken approximately 20 cm above the soil surface</tissue>
    </source>
</reference>
<evidence type="ECO:0000256" key="1">
    <source>
        <dbReference type="SAM" id="MobiDB-lite"/>
    </source>
</evidence>
<dbReference type="EMBL" id="GBRH01194109">
    <property type="protein sequence ID" value="JAE03787.1"/>
    <property type="molecule type" value="Transcribed_RNA"/>
</dbReference>
<evidence type="ECO:0000313" key="2">
    <source>
        <dbReference type="EMBL" id="JAE03787.1"/>
    </source>
</evidence>